<evidence type="ECO:0000259" key="1">
    <source>
        <dbReference type="PROSITE" id="PS51729"/>
    </source>
</evidence>
<reference evidence="3" key="1">
    <citation type="journal article" date="2019" name="Int. J. Syst. Evol. Microbiol.">
        <title>The Global Catalogue of Microorganisms (GCM) 10K type strain sequencing project: providing services to taxonomists for standard genome sequencing and annotation.</title>
        <authorList>
            <consortium name="The Broad Institute Genomics Platform"/>
            <consortium name="The Broad Institute Genome Sequencing Center for Infectious Disease"/>
            <person name="Wu L."/>
            <person name="Ma J."/>
        </authorList>
    </citation>
    <scope>NUCLEOTIDE SEQUENCE [LARGE SCALE GENOMIC DNA]</scope>
    <source>
        <strain evidence="3">JCM 9377</strain>
    </source>
</reference>
<name>A0ABP6Q243_9ACTN</name>
<dbReference type="PANTHER" id="PTHR31435:SF10">
    <property type="entry name" value="BSR4717 PROTEIN"/>
    <property type="match status" value="1"/>
</dbReference>
<feature type="domain" description="N-acetyltransferase" evidence="1">
    <location>
        <begin position="7"/>
        <end position="93"/>
    </location>
</feature>
<dbReference type="InterPro" id="IPR031165">
    <property type="entry name" value="GNAT_YJDJ"/>
</dbReference>
<dbReference type="Gene3D" id="3.40.630.30">
    <property type="match status" value="1"/>
</dbReference>
<dbReference type="PANTHER" id="PTHR31435">
    <property type="entry name" value="PROTEIN NATD1"/>
    <property type="match status" value="1"/>
</dbReference>
<accession>A0ABP6Q243</accession>
<dbReference type="Pfam" id="PF14542">
    <property type="entry name" value="Acetyltransf_CG"/>
    <property type="match status" value="1"/>
</dbReference>
<protein>
    <submittedName>
        <fullName evidence="2">GNAT family N-acetyltransferase</fullName>
    </submittedName>
</protein>
<proteinExistence type="predicted"/>
<dbReference type="InterPro" id="IPR016181">
    <property type="entry name" value="Acyl_CoA_acyltransferase"/>
</dbReference>
<organism evidence="2 3">
    <name type="scientific">Actinocorallia longicatena</name>
    <dbReference type="NCBI Taxonomy" id="111803"/>
    <lineage>
        <taxon>Bacteria</taxon>
        <taxon>Bacillati</taxon>
        <taxon>Actinomycetota</taxon>
        <taxon>Actinomycetes</taxon>
        <taxon>Streptosporangiales</taxon>
        <taxon>Thermomonosporaceae</taxon>
        <taxon>Actinocorallia</taxon>
    </lineage>
</organism>
<keyword evidence="3" id="KW-1185">Reference proteome</keyword>
<dbReference type="SUPFAM" id="SSF55729">
    <property type="entry name" value="Acyl-CoA N-acyltransferases (Nat)"/>
    <property type="match status" value="1"/>
</dbReference>
<dbReference type="EMBL" id="BAAAUV010000002">
    <property type="protein sequence ID" value="GAA3197375.1"/>
    <property type="molecule type" value="Genomic_DNA"/>
</dbReference>
<dbReference type="CDD" id="cd04301">
    <property type="entry name" value="NAT_SF"/>
    <property type="match status" value="1"/>
</dbReference>
<comment type="caution">
    <text evidence="2">The sequence shown here is derived from an EMBL/GenBank/DDBJ whole genome shotgun (WGS) entry which is preliminary data.</text>
</comment>
<dbReference type="PROSITE" id="PS51729">
    <property type="entry name" value="GNAT_YJDJ"/>
    <property type="match status" value="1"/>
</dbReference>
<dbReference type="Proteomes" id="UP001501237">
    <property type="component" value="Unassembled WGS sequence"/>
</dbReference>
<dbReference type="InterPro" id="IPR045057">
    <property type="entry name" value="Gcn5-rel_NAT"/>
</dbReference>
<evidence type="ECO:0000313" key="2">
    <source>
        <dbReference type="EMBL" id="GAA3197375.1"/>
    </source>
</evidence>
<gene>
    <name evidence="2" type="ORF">GCM10010468_08490</name>
</gene>
<sequence length="93" mass="10450">MIMSEVTNNTARSRYEISVDGAVAGYSQYVMKDGAVVFTHTEIDMDYEGQGLGSKLVRGMLADVRERGLKMVPQCPFVKEYVKKHPEYADLRA</sequence>
<evidence type="ECO:0000313" key="3">
    <source>
        <dbReference type="Proteomes" id="UP001501237"/>
    </source>
</evidence>